<accession>A0A6A6NMW5</accession>
<evidence type="ECO:0000313" key="1">
    <source>
        <dbReference type="EMBL" id="KAF2453016.1"/>
    </source>
</evidence>
<protein>
    <submittedName>
        <fullName evidence="1">Uncharacterized protein</fullName>
    </submittedName>
</protein>
<sequence>MPTRQNFHYQFWRSAAHRPWSPSLYRRLRKCQEMRTTQRASSNVLTDNSQSVLSKLLAEEPQQMLSNLLADDRFVDELKSALSEKSPAIPAKALENGIRKVFRKPLSMEAASPLSDGPHLKTLTTTTKEHACIPHLDLYRQWTQNWLSFYVVSGITLHRIDIETAYNYTLALEFRCWFDRVRWRFLVLAHYFLSYLMELNSLPEKMQPAIKE</sequence>
<dbReference type="EMBL" id="MU001700">
    <property type="protein sequence ID" value="KAF2453016.1"/>
    <property type="molecule type" value="Genomic_DNA"/>
</dbReference>
<evidence type="ECO:0000313" key="2">
    <source>
        <dbReference type="Proteomes" id="UP000799766"/>
    </source>
</evidence>
<keyword evidence="2" id="KW-1185">Reference proteome</keyword>
<name>A0A6A6NMW5_9PEZI</name>
<proteinExistence type="predicted"/>
<dbReference type="Proteomes" id="UP000799766">
    <property type="component" value="Unassembled WGS sequence"/>
</dbReference>
<gene>
    <name evidence="1" type="ORF">BDY21DRAFT_145046</name>
</gene>
<dbReference type="AlphaFoldDB" id="A0A6A6NMW5"/>
<organism evidence="1 2">
    <name type="scientific">Lineolata rhizophorae</name>
    <dbReference type="NCBI Taxonomy" id="578093"/>
    <lineage>
        <taxon>Eukaryota</taxon>
        <taxon>Fungi</taxon>
        <taxon>Dikarya</taxon>
        <taxon>Ascomycota</taxon>
        <taxon>Pezizomycotina</taxon>
        <taxon>Dothideomycetes</taxon>
        <taxon>Dothideomycetes incertae sedis</taxon>
        <taxon>Lineolatales</taxon>
        <taxon>Lineolataceae</taxon>
        <taxon>Lineolata</taxon>
    </lineage>
</organism>
<reference evidence="1" key="1">
    <citation type="journal article" date="2020" name="Stud. Mycol.">
        <title>101 Dothideomycetes genomes: a test case for predicting lifestyles and emergence of pathogens.</title>
        <authorList>
            <person name="Haridas S."/>
            <person name="Albert R."/>
            <person name="Binder M."/>
            <person name="Bloem J."/>
            <person name="Labutti K."/>
            <person name="Salamov A."/>
            <person name="Andreopoulos B."/>
            <person name="Baker S."/>
            <person name="Barry K."/>
            <person name="Bills G."/>
            <person name="Bluhm B."/>
            <person name="Cannon C."/>
            <person name="Castanera R."/>
            <person name="Culley D."/>
            <person name="Daum C."/>
            <person name="Ezra D."/>
            <person name="Gonzalez J."/>
            <person name="Henrissat B."/>
            <person name="Kuo A."/>
            <person name="Liang C."/>
            <person name="Lipzen A."/>
            <person name="Lutzoni F."/>
            <person name="Magnuson J."/>
            <person name="Mondo S."/>
            <person name="Nolan M."/>
            <person name="Ohm R."/>
            <person name="Pangilinan J."/>
            <person name="Park H.-J."/>
            <person name="Ramirez L."/>
            <person name="Alfaro M."/>
            <person name="Sun H."/>
            <person name="Tritt A."/>
            <person name="Yoshinaga Y."/>
            <person name="Zwiers L.-H."/>
            <person name="Turgeon B."/>
            <person name="Goodwin S."/>
            <person name="Spatafora J."/>
            <person name="Crous P."/>
            <person name="Grigoriev I."/>
        </authorList>
    </citation>
    <scope>NUCLEOTIDE SEQUENCE</scope>
    <source>
        <strain evidence="1">ATCC 16933</strain>
    </source>
</reference>